<dbReference type="NCBIfam" id="TIGR01549">
    <property type="entry name" value="HAD-SF-IA-v1"/>
    <property type="match status" value="1"/>
</dbReference>
<protein>
    <submittedName>
        <fullName evidence="1">Putative hydrolase of the HAD superfamily</fullName>
    </submittedName>
</protein>
<dbReference type="InterPro" id="IPR006439">
    <property type="entry name" value="HAD-SF_hydro_IA"/>
</dbReference>
<dbReference type="NCBIfam" id="TIGR01509">
    <property type="entry name" value="HAD-SF-IA-v3"/>
    <property type="match status" value="1"/>
</dbReference>
<dbReference type="Proteomes" id="UP000319514">
    <property type="component" value="Unassembled WGS sequence"/>
</dbReference>
<comment type="caution">
    <text evidence="1">The sequence shown here is derived from an EMBL/GenBank/DDBJ whole genome shotgun (WGS) entry which is preliminary data.</text>
</comment>
<reference evidence="1 2" key="1">
    <citation type="submission" date="2019-06" db="EMBL/GenBank/DDBJ databases">
        <title>Sequencing the genomes of 1000 actinobacteria strains.</title>
        <authorList>
            <person name="Klenk H.-P."/>
        </authorList>
    </citation>
    <scope>NUCLEOTIDE SEQUENCE [LARGE SCALE GENOMIC DNA]</scope>
    <source>
        <strain evidence="1 2">DSM 18082</strain>
    </source>
</reference>
<dbReference type="OrthoDB" id="9810501at2"/>
<evidence type="ECO:0000313" key="2">
    <source>
        <dbReference type="Proteomes" id="UP000319514"/>
    </source>
</evidence>
<dbReference type="InterPro" id="IPR052898">
    <property type="entry name" value="ACAD10-like"/>
</dbReference>
<dbReference type="InterPro" id="IPR023198">
    <property type="entry name" value="PGP-like_dom2"/>
</dbReference>
<dbReference type="EMBL" id="VFOQ01000001">
    <property type="protein sequence ID" value="TQL59449.1"/>
    <property type="molecule type" value="Genomic_DNA"/>
</dbReference>
<dbReference type="InterPro" id="IPR023214">
    <property type="entry name" value="HAD_sf"/>
</dbReference>
<organism evidence="1 2">
    <name type="scientific">Oryzihumus leptocrescens</name>
    <dbReference type="NCBI Taxonomy" id="297536"/>
    <lineage>
        <taxon>Bacteria</taxon>
        <taxon>Bacillati</taxon>
        <taxon>Actinomycetota</taxon>
        <taxon>Actinomycetes</taxon>
        <taxon>Micrococcales</taxon>
        <taxon>Intrasporangiaceae</taxon>
        <taxon>Oryzihumus</taxon>
    </lineage>
</organism>
<dbReference type="PANTHER" id="PTHR47829">
    <property type="entry name" value="HYDROLASE, PUTATIVE (AFU_ORTHOLOGUE AFUA_1G12880)-RELATED"/>
    <property type="match status" value="1"/>
</dbReference>
<dbReference type="CDD" id="cd02603">
    <property type="entry name" value="HAD_sEH-N_like"/>
    <property type="match status" value="1"/>
</dbReference>
<dbReference type="PRINTS" id="PR00413">
    <property type="entry name" value="HADHALOGNASE"/>
</dbReference>
<name>A0A542ZGN2_9MICO</name>
<sequence length="221" mass="24016">MRGLIVDWGGVLTAPVHVAVRRWVESTGVLHDHYLAVVRRWVDPGPGESSPVHLLERGEMSLVDFERELASALAAEGSAVEADGLVNAMFADLADYERSMTSLVGRARAAGVRTALLSNSWGNAYDRTDWDELFDAVVISGEVGMRKPEPEIFTLALQRLGLPARECVFVDDLKHNVEAATRLGMAGVVHRSYEDTASELAGHFPGAPWIRAGSEDPGQLL</sequence>
<dbReference type="GO" id="GO:0016787">
    <property type="term" value="F:hydrolase activity"/>
    <property type="evidence" value="ECO:0007669"/>
    <property type="project" value="UniProtKB-KW"/>
</dbReference>
<dbReference type="AlphaFoldDB" id="A0A542ZGN2"/>
<accession>A0A542ZGN2</accession>
<dbReference type="SUPFAM" id="SSF56784">
    <property type="entry name" value="HAD-like"/>
    <property type="match status" value="1"/>
</dbReference>
<keyword evidence="1" id="KW-0378">Hydrolase</keyword>
<proteinExistence type="predicted"/>
<dbReference type="Pfam" id="PF00702">
    <property type="entry name" value="Hydrolase"/>
    <property type="match status" value="1"/>
</dbReference>
<dbReference type="RefSeq" id="WP_141787470.1">
    <property type="nucleotide sequence ID" value="NZ_BAAAKX010000013.1"/>
</dbReference>
<evidence type="ECO:0000313" key="1">
    <source>
        <dbReference type="EMBL" id="TQL59449.1"/>
    </source>
</evidence>
<dbReference type="PANTHER" id="PTHR47829:SF1">
    <property type="entry name" value="HAD FAMILY PHOSPHATASE"/>
    <property type="match status" value="1"/>
</dbReference>
<gene>
    <name evidence="1" type="ORF">FB474_0803</name>
</gene>
<dbReference type="InterPro" id="IPR036412">
    <property type="entry name" value="HAD-like_sf"/>
</dbReference>
<dbReference type="Gene3D" id="1.10.150.240">
    <property type="entry name" value="Putative phosphatase, domain 2"/>
    <property type="match status" value="1"/>
</dbReference>
<dbReference type="Gene3D" id="3.40.50.1000">
    <property type="entry name" value="HAD superfamily/HAD-like"/>
    <property type="match status" value="1"/>
</dbReference>
<keyword evidence="2" id="KW-1185">Reference proteome</keyword>